<dbReference type="Gene3D" id="3.40.630.10">
    <property type="entry name" value="Zn peptidases"/>
    <property type="match status" value="1"/>
</dbReference>
<feature type="binding site" evidence="15">
    <location>
        <position position="100"/>
    </location>
    <ligand>
        <name>Zn(2+)</name>
        <dbReference type="ChEBI" id="CHEBI:29105"/>
        <label>2</label>
    </ligand>
</feature>
<dbReference type="EC" id="3.5.1.18" evidence="4 15"/>
<keyword evidence="18" id="KW-1185">Reference proteome</keyword>
<evidence type="ECO:0000256" key="4">
    <source>
        <dbReference type="ARBA" id="ARBA00011921"/>
    </source>
</evidence>
<evidence type="ECO:0000256" key="10">
    <source>
        <dbReference type="ARBA" id="ARBA00022915"/>
    </source>
</evidence>
<dbReference type="InterPro" id="IPR005941">
    <property type="entry name" value="DapE_proteobac"/>
</dbReference>
<keyword evidence="9 15" id="KW-0862">Zinc</keyword>
<evidence type="ECO:0000256" key="3">
    <source>
        <dbReference type="ARBA" id="ARBA00011738"/>
    </source>
</evidence>
<dbReference type="InterPro" id="IPR036264">
    <property type="entry name" value="Bact_exopeptidase_dim_dom"/>
</dbReference>
<evidence type="ECO:0000256" key="14">
    <source>
        <dbReference type="ARBA" id="ARBA00051301"/>
    </source>
</evidence>
<feature type="binding site" evidence="15">
    <location>
        <position position="67"/>
    </location>
    <ligand>
        <name>Zn(2+)</name>
        <dbReference type="ChEBI" id="CHEBI:29105"/>
        <label>1</label>
    </ligand>
</feature>
<dbReference type="PANTHER" id="PTHR43808:SF31">
    <property type="entry name" value="N-ACETYL-L-CITRULLINE DEACETYLASE"/>
    <property type="match status" value="1"/>
</dbReference>
<dbReference type="GO" id="GO:0009089">
    <property type="term" value="P:lysine biosynthetic process via diaminopimelate"/>
    <property type="evidence" value="ECO:0007669"/>
    <property type="project" value="UniProtKB-UniRule"/>
</dbReference>
<comment type="function">
    <text evidence="15">Catalyzes the hydrolysis of N-succinyl-L,L-diaminopimelic acid (SDAP), forming succinate and LL-2,6-diaminopimelate (DAP), an intermediate involved in the bacterial biosynthesis of lysine and meso-diaminopimelic acid, an essential component of bacterial cell walls.</text>
</comment>
<evidence type="ECO:0000313" key="18">
    <source>
        <dbReference type="Proteomes" id="UP000005839"/>
    </source>
</evidence>
<keyword evidence="11 15" id="KW-0457">Lysine biosynthesis</keyword>
<feature type="domain" description="Peptidase M20 dimerisation" evidence="16">
    <location>
        <begin position="176"/>
        <end position="283"/>
    </location>
</feature>
<dbReference type="AlphaFoldDB" id="A9DI60"/>
<comment type="caution">
    <text evidence="17">The sequence shown here is derived from an EMBL/GenBank/DDBJ whole genome shotgun (WGS) entry which is preliminary data.</text>
</comment>
<gene>
    <name evidence="15" type="primary">dapE</name>
    <name evidence="17" type="ORF">KT99_12054</name>
</gene>
<dbReference type="Pfam" id="PF01546">
    <property type="entry name" value="Peptidase_M20"/>
    <property type="match status" value="1"/>
</dbReference>
<dbReference type="UniPathway" id="UPA00034">
    <property type="reaction ID" value="UER00021"/>
</dbReference>
<dbReference type="InterPro" id="IPR050072">
    <property type="entry name" value="Peptidase_M20A"/>
</dbReference>
<evidence type="ECO:0000256" key="2">
    <source>
        <dbReference type="ARBA" id="ARBA00006746"/>
    </source>
</evidence>
<dbReference type="CDD" id="cd03891">
    <property type="entry name" value="M20_DapE_proteobac"/>
    <property type="match status" value="1"/>
</dbReference>
<evidence type="ECO:0000256" key="13">
    <source>
        <dbReference type="ARBA" id="ARBA00031891"/>
    </source>
</evidence>
<accession>A9DI60</accession>
<dbReference type="Gene3D" id="1.10.150.900">
    <property type="match status" value="1"/>
</dbReference>
<dbReference type="GO" id="GO:0008270">
    <property type="term" value="F:zinc ion binding"/>
    <property type="evidence" value="ECO:0007669"/>
    <property type="project" value="UniProtKB-UniRule"/>
</dbReference>
<keyword evidence="10 15" id="KW-0220">Diaminopimelate biosynthesis</keyword>
<dbReference type="RefSeq" id="WP_005502633.1">
    <property type="nucleotide sequence ID" value="NZ_ABIC01000052.1"/>
</dbReference>
<evidence type="ECO:0000256" key="15">
    <source>
        <dbReference type="HAMAP-Rule" id="MF_01690"/>
    </source>
</evidence>
<keyword evidence="6 15" id="KW-0028">Amino-acid biosynthesis</keyword>
<dbReference type="NCBIfam" id="NF009557">
    <property type="entry name" value="PRK13009.1"/>
    <property type="match status" value="1"/>
</dbReference>
<dbReference type="Gene3D" id="3.30.70.360">
    <property type="match status" value="1"/>
</dbReference>
<dbReference type="STRING" id="314608.KT99_12054"/>
<dbReference type="InterPro" id="IPR002933">
    <property type="entry name" value="Peptidase_M20"/>
</dbReference>
<evidence type="ECO:0000256" key="11">
    <source>
        <dbReference type="ARBA" id="ARBA00023154"/>
    </source>
</evidence>
<feature type="binding site" evidence="15">
    <location>
        <position position="349"/>
    </location>
    <ligand>
        <name>Zn(2+)</name>
        <dbReference type="ChEBI" id="CHEBI:29105"/>
        <label>2</label>
    </ligand>
</feature>
<keyword evidence="12 15" id="KW-0170">Cobalt</keyword>
<evidence type="ECO:0000313" key="17">
    <source>
        <dbReference type="EMBL" id="EDP99105.1"/>
    </source>
</evidence>
<organism evidence="17 18">
    <name type="scientific">Shewanella benthica KT99</name>
    <dbReference type="NCBI Taxonomy" id="314608"/>
    <lineage>
        <taxon>Bacteria</taxon>
        <taxon>Pseudomonadati</taxon>
        <taxon>Pseudomonadota</taxon>
        <taxon>Gammaproteobacteria</taxon>
        <taxon>Alteromonadales</taxon>
        <taxon>Shewanellaceae</taxon>
        <taxon>Shewanella</taxon>
    </lineage>
</organism>
<dbReference type="GO" id="GO:0019877">
    <property type="term" value="P:diaminopimelate biosynthetic process"/>
    <property type="evidence" value="ECO:0007669"/>
    <property type="project" value="UniProtKB-UniRule"/>
</dbReference>
<comment type="pathway">
    <text evidence="1 15">Amino-acid biosynthesis; L-lysine biosynthesis via DAP pathway; LL-2,6-diaminopimelate from (S)-tetrahydrodipicolinate (succinylase route): step 3/3.</text>
</comment>
<evidence type="ECO:0000256" key="5">
    <source>
        <dbReference type="ARBA" id="ARBA00022391"/>
    </source>
</evidence>
<name>A9DI60_9GAMM</name>
<keyword evidence="8 15" id="KW-0378">Hydrolase</keyword>
<feature type="active site" description="Proton acceptor" evidence="15">
    <location>
        <position position="134"/>
    </location>
</feature>
<dbReference type="NCBIfam" id="TIGR01246">
    <property type="entry name" value="dapE_proteo"/>
    <property type="match status" value="1"/>
</dbReference>
<dbReference type="EMBL" id="ABIC01000052">
    <property type="protein sequence ID" value="EDP99105.1"/>
    <property type="molecule type" value="Genomic_DNA"/>
</dbReference>
<sequence>MSQDVLTLAQDLISRPSLTPLDEGCQQLMADRLAKVGFDIEPMVFEDTTNMWARRGTEKPLFCFAGHTDVVPVGDLNRWHTPPFDPVVIDGYLHGRGAADMKGSLAAMLVATERFVEKNPDHKGSIAFLITSDEEGPFINGTTRVIDTLEARNEKITWSLVGEPSSTHKLGDIVKNGRRGSLTGNLTVNGIQGHVAYPHLAENPIHKAMPALDELAKMHWDKGNEYFPPTSFQIANINGGTGASNVIPGALEVMFNFRYSTEVTAEILIQRVLNILDAHGLEYDINWIFNGLPFLTGDGPLLDATKAAIKQVTGTDTDPQTTGGTSDGRFIAPTGAQVIELGPVNATIHKVNECVKVDDIEQLALCYEVILEKLLC</sequence>
<feature type="binding site" evidence="15">
    <location>
        <position position="135"/>
    </location>
    <ligand>
        <name>Zn(2+)</name>
        <dbReference type="ChEBI" id="CHEBI:29105"/>
        <label>2</label>
    </ligand>
</feature>
<evidence type="ECO:0000256" key="12">
    <source>
        <dbReference type="ARBA" id="ARBA00023285"/>
    </source>
</evidence>
<feature type="binding site" evidence="15">
    <location>
        <position position="163"/>
    </location>
    <ligand>
        <name>Zn(2+)</name>
        <dbReference type="ChEBI" id="CHEBI:29105"/>
        <label>1</label>
    </ligand>
</feature>
<comment type="cofactor">
    <cofactor evidence="15">
        <name>Zn(2+)</name>
        <dbReference type="ChEBI" id="CHEBI:29105"/>
    </cofactor>
    <cofactor evidence="15">
        <name>Co(2+)</name>
        <dbReference type="ChEBI" id="CHEBI:48828"/>
    </cofactor>
    <text evidence="15">Binds 2 Zn(2+) or Co(2+) ions per subunit.</text>
</comment>
<reference evidence="17 18" key="1">
    <citation type="submission" date="2007-10" db="EMBL/GenBank/DDBJ databases">
        <authorList>
            <person name="Yayanos A."/>
            <person name="Ferriera S."/>
            <person name="Johnson J."/>
            <person name="Kravitz S."/>
            <person name="Halpern A."/>
            <person name="Remington K."/>
            <person name="Beeson K."/>
            <person name="Tran B."/>
            <person name="Rogers Y.-H."/>
            <person name="Friedman R."/>
            <person name="Venter J.C."/>
        </authorList>
    </citation>
    <scope>NUCLEOTIDE SEQUENCE [LARGE SCALE GENOMIC DNA]</scope>
    <source>
        <strain evidence="17 18">KT99</strain>
    </source>
</reference>
<evidence type="ECO:0000256" key="1">
    <source>
        <dbReference type="ARBA" id="ARBA00005130"/>
    </source>
</evidence>
<feature type="active site" evidence="15">
    <location>
        <position position="69"/>
    </location>
</feature>
<evidence type="ECO:0000256" key="6">
    <source>
        <dbReference type="ARBA" id="ARBA00022605"/>
    </source>
</evidence>
<dbReference type="FunFam" id="3.30.70.360:FF:000011">
    <property type="entry name" value="Succinyl-diaminopimelate desuccinylase"/>
    <property type="match status" value="1"/>
</dbReference>
<comment type="similarity">
    <text evidence="2 15">Belongs to the peptidase M20A family. DapE subfamily.</text>
</comment>
<dbReference type="HAMAP" id="MF_01690">
    <property type="entry name" value="DapE"/>
    <property type="match status" value="1"/>
</dbReference>
<comment type="subunit">
    <text evidence="3 15">Homodimer.</text>
</comment>
<dbReference type="FunFam" id="3.40.630.10:FF:000005">
    <property type="entry name" value="Succinyl-diaminopimelate desuccinylase"/>
    <property type="match status" value="1"/>
</dbReference>
<keyword evidence="7 15" id="KW-0479">Metal-binding</keyword>
<proteinExistence type="inferred from homology"/>
<dbReference type="Pfam" id="PF07687">
    <property type="entry name" value="M20_dimer"/>
    <property type="match status" value="1"/>
</dbReference>
<dbReference type="PROSITE" id="PS00759">
    <property type="entry name" value="ARGE_DAPE_CPG2_2"/>
    <property type="match status" value="1"/>
</dbReference>
<feature type="binding site" evidence="15">
    <location>
        <position position="100"/>
    </location>
    <ligand>
        <name>Zn(2+)</name>
        <dbReference type="ChEBI" id="CHEBI:29105"/>
        <label>1</label>
    </ligand>
</feature>
<dbReference type="GO" id="GO:0006526">
    <property type="term" value="P:L-arginine biosynthetic process"/>
    <property type="evidence" value="ECO:0007669"/>
    <property type="project" value="TreeGrafter"/>
</dbReference>
<dbReference type="GO" id="GO:0050897">
    <property type="term" value="F:cobalt ion binding"/>
    <property type="evidence" value="ECO:0007669"/>
    <property type="project" value="UniProtKB-UniRule"/>
</dbReference>
<dbReference type="InterPro" id="IPR001261">
    <property type="entry name" value="ArgE/DapE_CS"/>
</dbReference>
<dbReference type="SUPFAM" id="SSF55031">
    <property type="entry name" value="Bacterial exopeptidase dimerisation domain"/>
    <property type="match status" value="1"/>
</dbReference>
<dbReference type="GO" id="GO:0009014">
    <property type="term" value="F:succinyl-diaminopimelate desuccinylase activity"/>
    <property type="evidence" value="ECO:0007669"/>
    <property type="project" value="UniProtKB-UniRule"/>
</dbReference>
<protein>
    <recommendedName>
        <fullName evidence="5 15">Succinyl-diaminopimelate desuccinylase</fullName>
        <shortName evidence="15">SDAP desuccinylase</shortName>
        <ecNumber evidence="4 15">3.5.1.18</ecNumber>
    </recommendedName>
    <alternativeName>
        <fullName evidence="13 15">N-succinyl-LL-2,6-diaminoheptanedioate amidohydrolase</fullName>
    </alternativeName>
</protein>
<evidence type="ECO:0000256" key="8">
    <source>
        <dbReference type="ARBA" id="ARBA00022801"/>
    </source>
</evidence>
<dbReference type="PANTHER" id="PTHR43808">
    <property type="entry name" value="ACETYLORNITHINE DEACETYLASE"/>
    <property type="match status" value="1"/>
</dbReference>
<dbReference type="InterPro" id="IPR011650">
    <property type="entry name" value="Peptidase_M20_dimer"/>
</dbReference>
<dbReference type="GO" id="GO:0008777">
    <property type="term" value="F:acetylornithine deacetylase activity"/>
    <property type="evidence" value="ECO:0007669"/>
    <property type="project" value="TreeGrafter"/>
</dbReference>
<dbReference type="SUPFAM" id="SSF53187">
    <property type="entry name" value="Zn-dependent exopeptidases"/>
    <property type="match status" value="1"/>
</dbReference>
<evidence type="ECO:0000259" key="16">
    <source>
        <dbReference type="Pfam" id="PF07687"/>
    </source>
</evidence>
<evidence type="ECO:0000256" key="7">
    <source>
        <dbReference type="ARBA" id="ARBA00022723"/>
    </source>
</evidence>
<comment type="catalytic activity">
    <reaction evidence="14 15">
        <text>N-succinyl-(2S,6S)-2,6-diaminopimelate + H2O = (2S,6S)-2,6-diaminopimelate + succinate</text>
        <dbReference type="Rhea" id="RHEA:22608"/>
        <dbReference type="ChEBI" id="CHEBI:15377"/>
        <dbReference type="ChEBI" id="CHEBI:30031"/>
        <dbReference type="ChEBI" id="CHEBI:57609"/>
        <dbReference type="ChEBI" id="CHEBI:58087"/>
        <dbReference type="EC" id="3.5.1.18"/>
    </reaction>
</comment>
<evidence type="ECO:0000256" key="9">
    <source>
        <dbReference type="ARBA" id="ARBA00022833"/>
    </source>
</evidence>
<dbReference type="Proteomes" id="UP000005839">
    <property type="component" value="Unassembled WGS sequence"/>
</dbReference>